<dbReference type="SUPFAM" id="SSF51197">
    <property type="entry name" value="Clavaminate synthase-like"/>
    <property type="match status" value="1"/>
</dbReference>
<evidence type="ECO:0000259" key="1">
    <source>
        <dbReference type="PROSITE" id="PS51184"/>
    </source>
</evidence>
<evidence type="ECO:0000313" key="2">
    <source>
        <dbReference type="EMBL" id="GLR14432.1"/>
    </source>
</evidence>
<name>A0ABQ5YHE6_9NEIS</name>
<dbReference type="Pfam" id="PF08007">
    <property type="entry name" value="JmjC_2"/>
    <property type="match status" value="1"/>
</dbReference>
<gene>
    <name evidence="2" type="ORF">GCM10007907_32220</name>
</gene>
<protein>
    <recommendedName>
        <fullName evidence="1">JmjC domain-containing protein</fullName>
    </recommendedName>
</protein>
<reference evidence="3" key="1">
    <citation type="journal article" date="2019" name="Int. J. Syst. Evol. Microbiol.">
        <title>The Global Catalogue of Microorganisms (GCM) 10K type strain sequencing project: providing services to taxonomists for standard genome sequencing and annotation.</title>
        <authorList>
            <consortium name="The Broad Institute Genomics Platform"/>
            <consortium name="The Broad Institute Genome Sequencing Center for Infectious Disease"/>
            <person name="Wu L."/>
            <person name="Ma J."/>
        </authorList>
    </citation>
    <scope>NUCLEOTIDE SEQUENCE [LARGE SCALE GENOMIC DNA]</scope>
    <source>
        <strain evidence="3">NBRC 110044</strain>
    </source>
</reference>
<dbReference type="RefSeq" id="WP_284197505.1">
    <property type="nucleotide sequence ID" value="NZ_BSOG01000004.1"/>
</dbReference>
<dbReference type="Proteomes" id="UP001156706">
    <property type="component" value="Unassembled WGS sequence"/>
</dbReference>
<feature type="domain" description="JmjC" evidence="1">
    <location>
        <begin position="53"/>
        <end position="208"/>
    </location>
</feature>
<organism evidence="2 3">
    <name type="scientific">Chitinimonas prasina</name>
    <dbReference type="NCBI Taxonomy" id="1434937"/>
    <lineage>
        <taxon>Bacteria</taxon>
        <taxon>Pseudomonadati</taxon>
        <taxon>Pseudomonadota</taxon>
        <taxon>Betaproteobacteria</taxon>
        <taxon>Neisseriales</taxon>
        <taxon>Chitinibacteraceae</taxon>
        <taxon>Chitinimonas</taxon>
    </lineage>
</organism>
<dbReference type="PROSITE" id="PS51184">
    <property type="entry name" value="JMJC"/>
    <property type="match status" value="1"/>
</dbReference>
<accession>A0ABQ5YHE6</accession>
<sequence length="208" mass="22228">MDSAADTELNACVSLGALTGTDPKVLSPKVDEAMHQGLSASPCKILLSSQHGEHQELLLPDGNPGLGLQGTRCYMNLESVVPELTTLLKPAGLPAFTVDRVNAYVSQPGTGSPTHFDTRTVVIVQLVGRKLWMVSKTPAIANPHRNCVADPARNWVDYDGTRLTVPDDFIFVLLKPGDWLLIQKAAWHATYSSSGSISATLAAPAEVD</sequence>
<dbReference type="Gene3D" id="2.60.120.650">
    <property type="entry name" value="Cupin"/>
    <property type="match status" value="1"/>
</dbReference>
<dbReference type="InterPro" id="IPR003347">
    <property type="entry name" value="JmjC_dom"/>
</dbReference>
<keyword evidence="3" id="KW-1185">Reference proteome</keyword>
<proteinExistence type="predicted"/>
<comment type="caution">
    <text evidence="2">The sequence shown here is derived from an EMBL/GenBank/DDBJ whole genome shotgun (WGS) entry which is preliminary data.</text>
</comment>
<evidence type="ECO:0000313" key="3">
    <source>
        <dbReference type="Proteomes" id="UP001156706"/>
    </source>
</evidence>
<dbReference type="EMBL" id="BSOG01000004">
    <property type="protein sequence ID" value="GLR14432.1"/>
    <property type="molecule type" value="Genomic_DNA"/>
</dbReference>